<evidence type="ECO:0000256" key="1">
    <source>
        <dbReference type="ARBA" id="ARBA00009861"/>
    </source>
</evidence>
<dbReference type="PANTHER" id="PTHR31147">
    <property type="entry name" value="ACYL TRANSFERASE 4"/>
    <property type="match status" value="1"/>
</dbReference>
<evidence type="ECO:0000313" key="4">
    <source>
        <dbReference type="Proteomes" id="UP000095767"/>
    </source>
</evidence>
<reference evidence="3 4" key="1">
    <citation type="submission" date="2016-09" db="EMBL/GenBank/DDBJ databases">
        <title>The draft genome of Dichanthelium oligosanthes: A C3 panicoid grass species.</title>
        <authorList>
            <person name="Studer A.J."/>
            <person name="Schnable J.C."/>
            <person name="Brutnell T.P."/>
        </authorList>
    </citation>
    <scope>NUCLEOTIDE SEQUENCE [LARGE SCALE GENOMIC DNA]</scope>
    <source>
        <strain evidence="4">cv. Kellogg 1175</strain>
        <tissue evidence="3">Leaf</tissue>
    </source>
</reference>
<dbReference type="Pfam" id="PF02458">
    <property type="entry name" value="Transferase"/>
    <property type="match status" value="1"/>
</dbReference>
<proteinExistence type="inferred from homology"/>
<protein>
    <submittedName>
        <fullName evidence="3">Uncharacterized protein</fullName>
    </submittedName>
</protein>
<dbReference type="PANTHER" id="PTHR31147:SF41">
    <property type="entry name" value="OS01G0179000 PROTEIN"/>
    <property type="match status" value="1"/>
</dbReference>
<dbReference type="Gene3D" id="3.30.559.10">
    <property type="entry name" value="Chloramphenicol acetyltransferase-like domain"/>
    <property type="match status" value="2"/>
</dbReference>
<dbReference type="Proteomes" id="UP000095767">
    <property type="component" value="Unassembled WGS sequence"/>
</dbReference>
<dbReference type="EMBL" id="LWDX02022592">
    <property type="protein sequence ID" value="OEL31872.1"/>
    <property type="molecule type" value="Genomic_DNA"/>
</dbReference>
<organism evidence="3 4">
    <name type="scientific">Dichanthelium oligosanthes</name>
    <dbReference type="NCBI Taxonomy" id="888268"/>
    <lineage>
        <taxon>Eukaryota</taxon>
        <taxon>Viridiplantae</taxon>
        <taxon>Streptophyta</taxon>
        <taxon>Embryophyta</taxon>
        <taxon>Tracheophyta</taxon>
        <taxon>Spermatophyta</taxon>
        <taxon>Magnoliopsida</taxon>
        <taxon>Liliopsida</taxon>
        <taxon>Poales</taxon>
        <taxon>Poaceae</taxon>
        <taxon>PACMAD clade</taxon>
        <taxon>Panicoideae</taxon>
        <taxon>Panicodae</taxon>
        <taxon>Paniceae</taxon>
        <taxon>Dichantheliinae</taxon>
        <taxon>Dichanthelium</taxon>
    </lineage>
</organism>
<evidence type="ECO:0000256" key="2">
    <source>
        <dbReference type="SAM" id="MobiDB-lite"/>
    </source>
</evidence>
<dbReference type="InterPro" id="IPR050898">
    <property type="entry name" value="Plant_acyltransferase"/>
</dbReference>
<sequence>MATAKSIERLPQRRVVPAEPTPLGHHRQSWLDRRYPTQITLMESLRVFKPAPDQSNELLRSSRSPPSRAVGSSWGFRFSHAVADGPGAAQFLNAVGKLARAAEAVSVEPQWGRNAIPDPAGNLVGSLPRPDGAKRLEYLAIDISADYVNHFKSQYSAAHAGNGAWCSAFEVPIAKAWQSRTRAAGFEPDSPVHLCFAMNARPLPHASLPRGGAGFYGNCYYIIARVGAGGQGGGLLRRGGGEDHQGRITPDYRTLLVSDSDRTRLVFVVAGWGPPVHVVPLMNLDYIATCKLVKPWPHKPGARLITQCVSPDHVAAFLERAFSTWVAL</sequence>
<name>A0A1E5W383_9POAL</name>
<accession>A0A1E5W383</accession>
<keyword evidence="4" id="KW-1185">Reference proteome</keyword>
<dbReference type="AlphaFoldDB" id="A0A1E5W383"/>
<dbReference type="GO" id="GO:0016747">
    <property type="term" value="F:acyltransferase activity, transferring groups other than amino-acyl groups"/>
    <property type="evidence" value="ECO:0007669"/>
    <property type="project" value="UniProtKB-ARBA"/>
</dbReference>
<feature type="compositionally biased region" description="Basic and acidic residues" evidence="2">
    <location>
        <begin position="1"/>
        <end position="11"/>
    </location>
</feature>
<comment type="caution">
    <text evidence="3">The sequence shown here is derived from an EMBL/GenBank/DDBJ whole genome shotgun (WGS) entry which is preliminary data.</text>
</comment>
<dbReference type="InterPro" id="IPR023213">
    <property type="entry name" value="CAT-like_dom_sf"/>
</dbReference>
<evidence type="ECO:0000313" key="3">
    <source>
        <dbReference type="EMBL" id="OEL31872.1"/>
    </source>
</evidence>
<dbReference type="STRING" id="888268.A0A1E5W383"/>
<gene>
    <name evidence="3" type="ORF">BAE44_0007108</name>
</gene>
<comment type="similarity">
    <text evidence="1">Belongs to the plant acyltransferase family.</text>
</comment>
<feature type="region of interest" description="Disordered" evidence="2">
    <location>
        <begin position="1"/>
        <end position="27"/>
    </location>
</feature>